<dbReference type="InterPro" id="IPR036291">
    <property type="entry name" value="NAD(P)-bd_dom_sf"/>
</dbReference>
<dbReference type="PANTHER" id="PTHR21363">
    <property type="entry name" value="PREPHENATE DEHYDROGENASE"/>
    <property type="match status" value="1"/>
</dbReference>
<sequence>MRIAIIGLGLIGGSVGLALRRAEAGFEVVGFARRPEAASRALELGAVDRTEGSLISAVKDAELVLIATPAMAMKEILAEIGGSLREGSIVTDTASTKAE</sequence>
<dbReference type="InterPro" id="IPR046826">
    <property type="entry name" value="PDH_N"/>
</dbReference>
<feature type="domain" description="Prephenate/arogenate dehydrogenase" evidence="2">
    <location>
        <begin position="1"/>
        <end position="99"/>
    </location>
</feature>
<dbReference type="Pfam" id="PF02153">
    <property type="entry name" value="PDH_N"/>
    <property type="match status" value="1"/>
</dbReference>
<dbReference type="EMBL" id="BARS01050340">
    <property type="protein sequence ID" value="GAG47555.1"/>
    <property type="molecule type" value="Genomic_DNA"/>
</dbReference>
<feature type="non-terminal residue" evidence="3">
    <location>
        <position position="99"/>
    </location>
</feature>
<name>X0XW18_9ZZZZ</name>
<protein>
    <recommendedName>
        <fullName evidence="2">Prephenate/arogenate dehydrogenase domain-containing protein</fullName>
    </recommendedName>
</protein>
<evidence type="ECO:0000256" key="1">
    <source>
        <dbReference type="ARBA" id="ARBA00023002"/>
    </source>
</evidence>
<organism evidence="3">
    <name type="scientific">marine sediment metagenome</name>
    <dbReference type="NCBI Taxonomy" id="412755"/>
    <lineage>
        <taxon>unclassified sequences</taxon>
        <taxon>metagenomes</taxon>
        <taxon>ecological metagenomes</taxon>
    </lineage>
</organism>
<evidence type="ECO:0000313" key="3">
    <source>
        <dbReference type="EMBL" id="GAG47555.1"/>
    </source>
</evidence>
<dbReference type="InterPro" id="IPR003099">
    <property type="entry name" value="Prephen_DH"/>
</dbReference>
<dbReference type="PANTHER" id="PTHR21363:SF0">
    <property type="entry name" value="PREPHENATE DEHYDROGENASE [NADP(+)]"/>
    <property type="match status" value="1"/>
</dbReference>
<reference evidence="3" key="1">
    <citation type="journal article" date="2014" name="Front. Microbiol.">
        <title>High frequency of phylogenetically diverse reductive dehalogenase-homologous genes in deep subseafloor sedimentary metagenomes.</title>
        <authorList>
            <person name="Kawai M."/>
            <person name="Futagami T."/>
            <person name="Toyoda A."/>
            <person name="Takaki Y."/>
            <person name="Nishi S."/>
            <person name="Hori S."/>
            <person name="Arai W."/>
            <person name="Tsubouchi T."/>
            <person name="Morono Y."/>
            <person name="Uchiyama I."/>
            <person name="Ito T."/>
            <person name="Fujiyama A."/>
            <person name="Inagaki F."/>
            <person name="Takami H."/>
        </authorList>
    </citation>
    <scope>NUCLEOTIDE SEQUENCE</scope>
    <source>
        <strain evidence="3">Expedition CK06-06</strain>
    </source>
</reference>
<keyword evidence="1" id="KW-0560">Oxidoreductase</keyword>
<dbReference type="SUPFAM" id="SSF51735">
    <property type="entry name" value="NAD(P)-binding Rossmann-fold domains"/>
    <property type="match status" value="1"/>
</dbReference>
<dbReference type="GO" id="GO:0070403">
    <property type="term" value="F:NAD+ binding"/>
    <property type="evidence" value="ECO:0007669"/>
    <property type="project" value="InterPro"/>
</dbReference>
<evidence type="ECO:0000259" key="2">
    <source>
        <dbReference type="PROSITE" id="PS51176"/>
    </source>
</evidence>
<accession>X0XW18</accession>
<dbReference type="GO" id="GO:0004665">
    <property type="term" value="F:prephenate dehydrogenase (NADP+) activity"/>
    <property type="evidence" value="ECO:0007669"/>
    <property type="project" value="InterPro"/>
</dbReference>
<dbReference type="PROSITE" id="PS51176">
    <property type="entry name" value="PDH_ADH"/>
    <property type="match status" value="1"/>
</dbReference>
<dbReference type="AlphaFoldDB" id="X0XW18"/>
<comment type="caution">
    <text evidence="3">The sequence shown here is derived from an EMBL/GenBank/DDBJ whole genome shotgun (WGS) entry which is preliminary data.</text>
</comment>
<dbReference type="GO" id="GO:0006571">
    <property type="term" value="P:tyrosine biosynthetic process"/>
    <property type="evidence" value="ECO:0007669"/>
    <property type="project" value="InterPro"/>
</dbReference>
<dbReference type="InterPro" id="IPR050812">
    <property type="entry name" value="Preph/Arog_dehydrog"/>
</dbReference>
<dbReference type="GO" id="GO:0008977">
    <property type="term" value="F:prephenate dehydrogenase (NAD+) activity"/>
    <property type="evidence" value="ECO:0007669"/>
    <property type="project" value="InterPro"/>
</dbReference>
<proteinExistence type="predicted"/>
<dbReference type="Gene3D" id="3.40.50.720">
    <property type="entry name" value="NAD(P)-binding Rossmann-like Domain"/>
    <property type="match status" value="1"/>
</dbReference>
<gene>
    <name evidence="3" type="ORF">S01H1_75175</name>
</gene>